<organism evidence="2 3">
    <name type="scientific">Heracleum sosnowskyi</name>
    <dbReference type="NCBI Taxonomy" id="360622"/>
    <lineage>
        <taxon>Eukaryota</taxon>
        <taxon>Viridiplantae</taxon>
        <taxon>Streptophyta</taxon>
        <taxon>Embryophyta</taxon>
        <taxon>Tracheophyta</taxon>
        <taxon>Spermatophyta</taxon>
        <taxon>Magnoliopsida</taxon>
        <taxon>eudicotyledons</taxon>
        <taxon>Gunneridae</taxon>
        <taxon>Pentapetalae</taxon>
        <taxon>asterids</taxon>
        <taxon>campanulids</taxon>
        <taxon>Apiales</taxon>
        <taxon>Apiaceae</taxon>
        <taxon>Apioideae</taxon>
        <taxon>apioid superclade</taxon>
        <taxon>Tordylieae</taxon>
        <taxon>Tordyliinae</taxon>
        <taxon>Heracleum</taxon>
    </lineage>
</organism>
<comment type="caution">
    <text evidence="2">The sequence shown here is derived from an EMBL/GenBank/DDBJ whole genome shotgun (WGS) entry which is preliminary data.</text>
</comment>
<name>A0AAD8MT88_9APIA</name>
<feature type="compositionally biased region" description="Basic and acidic residues" evidence="1">
    <location>
        <begin position="218"/>
        <end position="236"/>
    </location>
</feature>
<proteinExistence type="predicted"/>
<dbReference type="AlphaFoldDB" id="A0AAD8MT88"/>
<feature type="region of interest" description="Disordered" evidence="1">
    <location>
        <begin position="181"/>
        <end position="271"/>
    </location>
</feature>
<feature type="compositionally biased region" description="Basic and acidic residues" evidence="1">
    <location>
        <begin position="184"/>
        <end position="201"/>
    </location>
</feature>
<gene>
    <name evidence="2" type="ORF">POM88_021902</name>
</gene>
<keyword evidence="3" id="KW-1185">Reference proteome</keyword>
<reference evidence="2" key="1">
    <citation type="submission" date="2023-02" db="EMBL/GenBank/DDBJ databases">
        <title>Genome of toxic invasive species Heracleum sosnowskyi carries increased number of genes despite the absence of recent whole-genome duplications.</title>
        <authorList>
            <person name="Schelkunov M."/>
            <person name="Shtratnikova V."/>
            <person name="Makarenko M."/>
            <person name="Klepikova A."/>
            <person name="Omelchenko D."/>
            <person name="Novikova G."/>
            <person name="Obukhova E."/>
            <person name="Bogdanov V."/>
            <person name="Penin A."/>
            <person name="Logacheva M."/>
        </authorList>
    </citation>
    <scope>NUCLEOTIDE SEQUENCE</scope>
    <source>
        <strain evidence="2">Hsosn_3</strain>
        <tissue evidence="2">Leaf</tissue>
    </source>
</reference>
<evidence type="ECO:0000256" key="1">
    <source>
        <dbReference type="SAM" id="MobiDB-lite"/>
    </source>
</evidence>
<dbReference type="EMBL" id="JAUIZM010000005">
    <property type="protein sequence ID" value="KAK1384167.1"/>
    <property type="molecule type" value="Genomic_DNA"/>
</dbReference>
<accession>A0AAD8MT88</accession>
<dbReference type="Proteomes" id="UP001237642">
    <property type="component" value="Unassembled WGS sequence"/>
</dbReference>
<protein>
    <submittedName>
        <fullName evidence="2">Uncharacterized protein</fullName>
    </submittedName>
</protein>
<evidence type="ECO:0000313" key="3">
    <source>
        <dbReference type="Proteomes" id="UP001237642"/>
    </source>
</evidence>
<evidence type="ECO:0000313" key="2">
    <source>
        <dbReference type="EMBL" id="KAK1384167.1"/>
    </source>
</evidence>
<reference evidence="2" key="2">
    <citation type="submission" date="2023-05" db="EMBL/GenBank/DDBJ databases">
        <authorList>
            <person name="Schelkunov M.I."/>
        </authorList>
    </citation>
    <scope>NUCLEOTIDE SEQUENCE</scope>
    <source>
        <strain evidence="2">Hsosn_3</strain>
        <tissue evidence="2">Leaf</tissue>
    </source>
</reference>
<sequence>MNTDLGSVNPWYYPVTSSSPYPFHNQNFNHLPEYTPPPTPSYVFHSPQPPPYYTPLTPYPSSYLSDNSGVPWYSTYQQEIQAHPNPYPPPLSYFMSSSDTTTQFSFGFTNEQQPEVVVSQVFDESPESLTMSITEASEDKCPQMDDKFTQMIQTLEKMRKNLEDSSRIVKGISSRLVSPSSRMLTHDPFPDNKSIVDKPLDDESDDSNDLQLPEVDIFDPHMFDGSPEREFVHENGSDSTFEDGEDENETPRAIVDSSVGKLDSKGRNESDGGMVAANGVFVIVDDVGFENENEKSAEEIKDDMFNSSKDESNRPLNNDIMLEDIEEWRPSKSEISLALGSVNVANALDVGDGTKEKNSEIGTLKEEVKDGDLNGNGEENAFEESENVEDQSCEEHYMVSKIYRSNDMSTIVNEGKLFIFDPGGYKRNVTCLVSRLKEINRCTEVGPDGIAIVISVCSVSDIREDMGAEAKKWREGFESKKGVEGVSAEHGSGTKITNDCSHFSTQIGDLKSIKKIYDEMCGTYNGEKNARISVMVKQRYVGKKIVPEKICFESNNIILLSILNVGGYGCLIYELKVVSKFCQILHILVARLRDMELLVHFDFGFALHMFGEDNIDLNEIQLILGPLLDKNLKFCLRTSVPNLGEEMTVVALKACQHLVATFRRCMDTTKPGDNVCYTSLMAAGYRYKFDAMWEKENESICDDDKFVALLLSDKIDADRKHYDENLQLMVQMMLGASNLSTQWDNTMQLKNQVFYLAYQKTSSPPVFSAPLLPPRLRHLVDGMVDLSVVFVVPAH</sequence>